<evidence type="ECO:0000313" key="2">
    <source>
        <dbReference type="Proteomes" id="UP001595834"/>
    </source>
</evidence>
<evidence type="ECO:0000313" key="1">
    <source>
        <dbReference type="EMBL" id="MFC4956471.1"/>
    </source>
</evidence>
<dbReference type="Proteomes" id="UP001595834">
    <property type="component" value="Unassembled WGS sequence"/>
</dbReference>
<comment type="caution">
    <text evidence="1">The sequence shown here is derived from an EMBL/GenBank/DDBJ whole genome shotgun (WGS) entry which is preliminary data.</text>
</comment>
<reference evidence="2" key="1">
    <citation type="journal article" date="2019" name="Int. J. Syst. Evol. Microbiol.">
        <title>The Global Catalogue of Microorganisms (GCM) 10K type strain sequencing project: providing services to taxonomists for standard genome sequencing and annotation.</title>
        <authorList>
            <consortium name="The Broad Institute Genomics Platform"/>
            <consortium name="The Broad Institute Genome Sequencing Center for Infectious Disease"/>
            <person name="Wu L."/>
            <person name="Ma J."/>
        </authorList>
    </citation>
    <scope>NUCLEOTIDE SEQUENCE [LARGE SCALE GENOMIC DNA]</scope>
    <source>
        <strain evidence="2">CCM 7224</strain>
    </source>
</reference>
<organism evidence="1 2">
    <name type="scientific">Streptomyces mauvecolor</name>
    <dbReference type="NCBI Taxonomy" id="58345"/>
    <lineage>
        <taxon>Bacteria</taxon>
        <taxon>Bacillati</taxon>
        <taxon>Actinomycetota</taxon>
        <taxon>Actinomycetes</taxon>
        <taxon>Kitasatosporales</taxon>
        <taxon>Streptomycetaceae</taxon>
        <taxon>Streptomyces</taxon>
    </lineage>
</organism>
<protein>
    <submittedName>
        <fullName evidence="1">Uncharacterized protein</fullName>
    </submittedName>
</protein>
<keyword evidence="2" id="KW-1185">Reference proteome</keyword>
<name>A0ABV9UHI1_9ACTN</name>
<sequence length="147" mass="16214">MSNQETRAVRQQVGPWTIEAVYGAGQFPEEIRISTEDAKAREQGITQTLLRELKLQRPNEVGPAGNLIGARVMLGALEEIKAMEVGGKGSLTEDYYRKLSAAYDTALRLRKPAPVTYIANYLGKNVGTIRNHLTKARKLGLLSDDSK</sequence>
<proteinExistence type="predicted"/>
<dbReference type="RefSeq" id="WP_344375801.1">
    <property type="nucleotide sequence ID" value="NZ_BAAASQ010000012.1"/>
</dbReference>
<gene>
    <name evidence="1" type="ORF">ACFPFX_09180</name>
</gene>
<dbReference type="EMBL" id="JBHSIZ010000007">
    <property type="protein sequence ID" value="MFC4956471.1"/>
    <property type="molecule type" value="Genomic_DNA"/>
</dbReference>
<accession>A0ABV9UHI1</accession>